<dbReference type="EMBL" id="CP120733">
    <property type="protein sequence ID" value="WFD08672.1"/>
    <property type="molecule type" value="Genomic_DNA"/>
</dbReference>
<keyword evidence="1" id="KW-1133">Transmembrane helix</keyword>
<keyword evidence="1" id="KW-0812">Transmembrane</keyword>
<dbReference type="Proteomes" id="UP001222800">
    <property type="component" value="Chromosome"/>
</dbReference>
<keyword evidence="3" id="KW-1185">Reference proteome</keyword>
<keyword evidence="1" id="KW-0472">Membrane</keyword>
<organism evidence="2 3">
    <name type="scientific">Tepidibacter hydrothermalis</name>
    <dbReference type="NCBI Taxonomy" id="3036126"/>
    <lineage>
        <taxon>Bacteria</taxon>
        <taxon>Bacillati</taxon>
        <taxon>Bacillota</taxon>
        <taxon>Clostridia</taxon>
        <taxon>Peptostreptococcales</taxon>
        <taxon>Peptostreptococcaceae</taxon>
        <taxon>Tepidibacter</taxon>
    </lineage>
</organism>
<dbReference type="RefSeq" id="WP_277730580.1">
    <property type="nucleotide sequence ID" value="NZ_CP120733.1"/>
</dbReference>
<sequence length="155" mass="18486">MHNIYSILFLSSITLLLISLFVNSNKSVIKVIMILILIILIFFYSFIIYMDERKYFYFNSPNNEYMLIVEEDSFLLGGWSNFYSKEKSSIFVKNLNSRINTDDGYRPFSDKNYHLKWLDENTVEVYYYFGQGDCDINCYPKNTNRSTIIHLKTTY</sequence>
<feature type="transmembrane region" description="Helical" evidence="1">
    <location>
        <begin position="28"/>
        <end position="49"/>
    </location>
</feature>
<evidence type="ECO:0000256" key="1">
    <source>
        <dbReference type="SAM" id="Phobius"/>
    </source>
</evidence>
<feature type="transmembrane region" description="Helical" evidence="1">
    <location>
        <begin position="5"/>
        <end position="22"/>
    </location>
</feature>
<evidence type="ECO:0000313" key="2">
    <source>
        <dbReference type="EMBL" id="WFD08672.1"/>
    </source>
</evidence>
<reference evidence="2 3" key="1">
    <citation type="submission" date="2023-03" db="EMBL/GenBank/DDBJ databases">
        <title>Complete genome sequence of Tepidibacter sp. SWIR-1, isolated from a deep-sea hydrothermal vent.</title>
        <authorList>
            <person name="Li X."/>
        </authorList>
    </citation>
    <scope>NUCLEOTIDE SEQUENCE [LARGE SCALE GENOMIC DNA]</scope>
    <source>
        <strain evidence="2 3">SWIR-1</strain>
    </source>
</reference>
<protein>
    <submittedName>
        <fullName evidence="2">Uncharacterized protein</fullName>
    </submittedName>
</protein>
<gene>
    <name evidence="2" type="ORF">P4S50_09685</name>
</gene>
<proteinExistence type="predicted"/>
<name>A0ABY8E709_9FIRM</name>
<evidence type="ECO:0000313" key="3">
    <source>
        <dbReference type="Proteomes" id="UP001222800"/>
    </source>
</evidence>
<accession>A0ABY8E709</accession>